<sequence length="563" mass="64843">MLCSSSLLIQRLYNCNPCIDHCSQLSSSLHPFAMSFFQEACGVSIGQGTFNAITGNQRNHFYKEMVQQKKEHTIYDEFYRIKLGAVHRIRDIHCEIYPRRWDVSVRERWEERRLRVDRTICVAKIRGEKGSRFTVVSYGGPEKDEAWKTDFQWFSKAPNTTKMQLFGINRAASVPLLIFHGELLPLDHFWHRLGVLGRGYARTLAWKIWNCRPSKVWIDPERGTLVRGVKGPARRLFESLIREVMGPARFRFRFGFAAVETLASSVELLLDEDVCFRYLSRLPLVKEFDRDIIDMLHCTSEIVEEKSPIHNQPYILSSKTDSIIAVGTSSWYGDQCLGDRVVMPDGRTRFTLTDESSILRLRSDRFRDKRAWLSQAWSIFDRFGISSNDDLSSYKLILPYFHLRELIKYSLRRSKGPPIYFFLPLREDGSWSYDEDGETPIPRHRCDYLGLPADLEVNGSVYKHCWSSKTYKTIHKWQIARGFDPTTTNFTRYLGYPIYEVQPESGSARCEELGAGPSEALNVVENLCSDGQGQSTISSIWSVLTAPFTYAAVKESNISAALM</sequence>
<evidence type="ECO:0000313" key="1">
    <source>
        <dbReference type="EMBL" id="KAG7097716.1"/>
    </source>
</evidence>
<dbReference type="AlphaFoldDB" id="A0A9P7UZT2"/>
<dbReference type="EMBL" id="CM032182">
    <property type="protein sequence ID" value="KAG7097716.1"/>
    <property type="molecule type" value="Genomic_DNA"/>
</dbReference>
<accession>A0A9P7UZT2</accession>
<gene>
    <name evidence="1" type="ORF">E1B28_005040</name>
</gene>
<evidence type="ECO:0000313" key="2">
    <source>
        <dbReference type="Proteomes" id="UP001049176"/>
    </source>
</evidence>
<dbReference type="OrthoDB" id="3071542at2759"/>
<dbReference type="GeneID" id="66074116"/>
<name>A0A9P7UZT2_9AGAR</name>
<protein>
    <submittedName>
        <fullName evidence="1">Uncharacterized protein</fullName>
    </submittedName>
</protein>
<comment type="caution">
    <text evidence="1">The sequence shown here is derived from an EMBL/GenBank/DDBJ whole genome shotgun (WGS) entry which is preliminary data.</text>
</comment>
<proteinExistence type="predicted"/>
<organism evidence="1 2">
    <name type="scientific">Marasmius oreades</name>
    <name type="common">fairy-ring Marasmius</name>
    <dbReference type="NCBI Taxonomy" id="181124"/>
    <lineage>
        <taxon>Eukaryota</taxon>
        <taxon>Fungi</taxon>
        <taxon>Dikarya</taxon>
        <taxon>Basidiomycota</taxon>
        <taxon>Agaricomycotina</taxon>
        <taxon>Agaricomycetes</taxon>
        <taxon>Agaricomycetidae</taxon>
        <taxon>Agaricales</taxon>
        <taxon>Marasmiineae</taxon>
        <taxon>Marasmiaceae</taxon>
        <taxon>Marasmius</taxon>
    </lineage>
</organism>
<dbReference type="Proteomes" id="UP001049176">
    <property type="component" value="Chromosome 2"/>
</dbReference>
<keyword evidence="2" id="KW-1185">Reference proteome</keyword>
<dbReference type="KEGG" id="more:E1B28_005040"/>
<dbReference type="RefSeq" id="XP_043014186.1">
    <property type="nucleotide sequence ID" value="XM_043149580.1"/>
</dbReference>
<reference evidence="1" key="1">
    <citation type="journal article" date="2021" name="Genome Biol. Evol.">
        <title>The assembled and annotated genome of the fairy-ring fungus Marasmius oreades.</title>
        <authorList>
            <person name="Hiltunen M."/>
            <person name="Ament-Velasquez S.L."/>
            <person name="Johannesson H."/>
        </authorList>
    </citation>
    <scope>NUCLEOTIDE SEQUENCE</scope>
    <source>
        <strain evidence="1">03SP1</strain>
    </source>
</reference>